<feature type="transmembrane region" description="Helical" evidence="6">
    <location>
        <begin position="12"/>
        <end position="33"/>
    </location>
</feature>
<protein>
    <submittedName>
        <fullName evidence="8">Membrane protein</fullName>
    </submittedName>
</protein>
<keyword evidence="3 6" id="KW-0812">Transmembrane</keyword>
<evidence type="ECO:0000256" key="4">
    <source>
        <dbReference type="ARBA" id="ARBA00022989"/>
    </source>
</evidence>
<dbReference type="Proteomes" id="UP001321445">
    <property type="component" value="Chromosome"/>
</dbReference>
<comment type="subcellular location">
    <subcellularLocation>
        <location evidence="1">Cell membrane</location>
        <topology evidence="1">Multi-pass membrane protein</topology>
    </subcellularLocation>
</comment>
<dbReference type="InterPro" id="IPR051311">
    <property type="entry name" value="DedA_domain"/>
</dbReference>
<dbReference type="Pfam" id="PF09335">
    <property type="entry name" value="VTT_dom"/>
    <property type="match status" value="1"/>
</dbReference>
<evidence type="ECO:0000256" key="3">
    <source>
        <dbReference type="ARBA" id="ARBA00022692"/>
    </source>
</evidence>
<evidence type="ECO:0000256" key="6">
    <source>
        <dbReference type="SAM" id="Phobius"/>
    </source>
</evidence>
<dbReference type="EMBL" id="AP027370">
    <property type="protein sequence ID" value="BDY12459.1"/>
    <property type="molecule type" value="Genomic_DNA"/>
</dbReference>
<evidence type="ECO:0000256" key="2">
    <source>
        <dbReference type="ARBA" id="ARBA00022475"/>
    </source>
</evidence>
<keyword evidence="2" id="KW-1003">Cell membrane</keyword>
<keyword evidence="4 6" id="KW-1133">Transmembrane helix</keyword>
<reference evidence="8 9" key="1">
    <citation type="submission" date="2023-03" db="EMBL/GenBank/DDBJ databases">
        <title>Description of Hydrogenimonas sp. ISO32.</title>
        <authorList>
            <person name="Mino S."/>
            <person name="Fukazawa S."/>
            <person name="Sawabe T."/>
        </authorList>
    </citation>
    <scope>NUCLEOTIDE SEQUENCE [LARGE SCALE GENOMIC DNA]</scope>
    <source>
        <strain evidence="8 9">ISO32</strain>
    </source>
</reference>
<dbReference type="PANTHER" id="PTHR42709:SF6">
    <property type="entry name" value="UNDECAPRENYL PHOSPHATE TRANSPORTER A"/>
    <property type="match status" value="1"/>
</dbReference>
<evidence type="ECO:0000256" key="1">
    <source>
        <dbReference type="ARBA" id="ARBA00004651"/>
    </source>
</evidence>
<dbReference type="RefSeq" id="WP_286337652.1">
    <property type="nucleotide sequence ID" value="NZ_AP027370.1"/>
</dbReference>
<evidence type="ECO:0000256" key="5">
    <source>
        <dbReference type="ARBA" id="ARBA00023136"/>
    </source>
</evidence>
<evidence type="ECO:0000259" key="7">
    <source>
        <dbReference type="Pfam" id="PF09335"/>
    </source>
</evidence>
<proteinExistence type="predicted"/>
<dbReference type="InterPro" id="IPR032816">
    <property type="entry name" value="VTT_dom"/>
</dbReference>
<feature type="transmembrane region" description="Helical" evidence="6">
    <location>
        <begin position="53"/>
        <end position="74"/>
    </location>
</feature>
<keyword evidence="5 6" id="KW-0472">Membrane</keyword>
<organism evidence="8 9">
    <name type="scientific">Hydrogenimonas cancrithermarum</name>
    <dbReference type="NCBI Taxonomy" id="2993563"/>
    <lineage>
        <taxon>Bacteria</taxon>
        <taxon>Pseudomonadati</taxon>
        <taxon>Campylobacterota</taxon>
        <taxon>Epsilonproteobacteria</taxon>
        <taxon>Campylobacterales</taxon>
        <taxon>Hydrogenimonadaceae</taxon>
        <taxon>Hydrogenimonas</taxon>
    </lineage>
</organism>
<dbReference type="PANTHER" id="PTHR42709">
    <property type="entry name" value="ALKALINE PHOSPHATASE LIKE PROTEIN"/>
    <property type="match status" value="1"/>
</dbReference>
<name>A0ABM8FJI7_9BACT</name>
<feature type="transmembrane region" description="Helical" evidence="6">
    <location>
        <begin position="171"/>
        <end position="190"/>
    </location>
</feature>
<feature type="transmembrane region" description="Helical" evidence="6">
    <location>
        <begin position="136"/>
        <end position="159"/>
    </location>
</feature>
<keyword evidence="9" id="KW-1185">Reference proteome</keyword>
<evidence type="ECO:0000313" key="9">
    <source>
        <dbReference type="Proteomes" id="UP001321445"/>
    </source>
</evidence>
<sequence>MHEIVNWIVETVGAMGYLGIFIMMFLESSFFPFPSEVAMIPAGYLASKGEMNIVAAFIAGAGGSLAGALFNYALGHRLGRPFLIKYAKYLFLKPESVEKTEAFFEKYGPASTLFGRLVPGIRQYISLPAGIGKMPLLSFSIYTFLGAGIWSAVLLALGYVFGEHEEQIEEVLHYILGAIFILIVGVFYYYRKKNKKIEEKFIEELEKNSGRE</sequence>
<accession>A0ABM8FJI7</accession>
<gene>
    <name evidence="8" type="ORF">HCR_07710</name>
</gene>
<evidence type="ECO:0000313" key="8">
    <source>
        <dbReference type="EMBL" id="BDY12459.1"/>
    </source>
</evidence>
<feature type="domain" description="VTT" evidence="7">
    <location>
        <begin position="33"/>
        <end position="159"/>
    </location>
</feature>